<dbReference type="FunFam" id="3.80.10.10:FF:000111">
    <property type="entry name" value="LRR receptor-like serine/threonine-protein kinase ERECTA"/>
    <property type="match status" value="1"/>
</dbReference>
<dbReference type="AlphaFoldDB" id="A0A5N6Q3P4"/>
<dbReference type="Pfam" id="PF13855">
    <property type="entry name" value="LRR_8"/>
    <property type="match status" value="1"/>
</dbReference>
<keyword evidence="7" id="KW-1133">Transmembrane helix</keyword>
<evidence type="ECO:0000256" key="6">
    <source>
        <dbReference type="ARBA" id="ARBA00022737"/>
    </source>
</evidence>
<sequence length="176" mass="19528">MVNVGENRARNGFTDCPESRNERKFQSMELLDLSRFLRGTRSFSWPLVAIPEELMYLTNLENLILDFNYLTGSIPSSLSNCTNLNWISLSNNKLDGEIPAALGGLSNLAILKLGNNSFSGKIPPELGDCKSLVWLDLNTNQLCGTIPPDLFKQSGYIADAYLTGKPYLYIKNDGSK</sequence>
<evidence type="ECO:0000256" key="9">
    <source>
        <dbReference type="ARBA" id="ARBA00023170"/>
    </source>
</evidence>
<evidence type="ECO:0000256" key="7">
    <source>
        <dbReference type="ARBA" id="ARBA00022989"/>
    </source>
</evidence>
<dbReference type="Gene3D" id="3.30.1490.310">
    <property type="match status" value="1"/>
</dbReference>
<protein>
    <recommendedName>
        <fullName evidence="13">Leucine-rich repeat-containing N-terminal plant-type domain-containing protein</fullName>
    </recommendedName>
</protein>
<evidence type="ECO:0000256" key="5">
    <source>
        <dbReference type="ARBA" id="ARBA00022692"/>
    </source>
</evidence>
<keyword evidence="5" id="KW-0812">Transmembrane</keyword>
<proteinExistence type="inferred from homology"/>
<evidence type="ECO:0000313" key="11">
    <source>
        <dbReference type="EMBL" id="KAD7479192.1"/>
    </source>
</evidence>
<evidence type="ECO:0000256" key="2">
    <source>
        <dbReference type="ARBA" id="ARBA00009592"/>
    </source>
</evidence>
<keyword evidence="4" id="KW-0433">Leucine-rich repeat</keyword>
<reference evidence="11 12" key="1">
    <citation type="submission" date="2019-05" db="EMBL/GenBank/DDBJ databases">
        <title>Mikania micrantha, genome provides insights into the molecular mechanism of rapid growth.</title>
        <authorList>
            <person name="Liu B."/>
        </authorList>
    </citation>
    <scope>NUCLEOTIDE SEQUENCE [LARGE SCALE GENOMIC DNA]</scope>
    <source>
        <strain evidence="11">NLD-2019</strain>
        <tissue evidence="11">Leaf</tissue>
    </source>
</reference>
<evidence type="ECO:0000256" key="4">
    <source>
        <dbReference type="ARBA" id="ARBA00022614"/>
    </source>
</evidence>
<evidence type="ECO:0000256" key="10">
    <source>
        <dbReference type="ARBA" id="ARBA00023180"/>
    </source>
</evidence>
<dbReference type="PANTHER" id="PTHR27004">
    <property type="entry name" value="RECEPTOR-LIKE PROTEIN 12 ISOFORM X1"/>
    <property type="match status" value="1"/>
</dbReference>
<dbReference type="GO" id="GO:0005886">
    <property type="term" value="C:plasma membrane"/>
    <property type="evidence" value="ECO:0007669"/>
    <property type="project" value="UniProtKB-SubCell"/>
</dbReference>
<dbReference type="Pfam" id="PF00560">
    <property type="entry name" value="LRR_1"/>
    <property type="match status" value="1"/>
</dbReference>
<dbReference type="InterPro" id="IPR032675">
    <property type="entry name" value="LRR_dom_sf"/>
</dbReference>
<comment type="caution">
    <text evidence="11">The sequence shown here is derived from an EMBL/GenBank/DDBJ whole genome shotgun (WGS) entry which is preliminary data.</text>
</comment>
<organism evidence="11 12">
    <name type="scientific">Mikania micrantha</name>
    <name type="common">bitter vine</name>
    <dbReference type="NCBI Taxonomy" id="192012"/>
    <lineage>
        <taxon>Eukaryota</taxon>
        <taxon>Viridiplantae</taxon>
        <taxon>Streptophyta</taxon>
        <taxon>Embryophyta</taxon>
        <taxon>Tracheophyta</taxon>
        <taxon>Spermatophyta</taxon>
        <taxon>Magnoliopsida</taxon>
        <taxon>eudicotyledons</taxon>
        <taxon>Gunneridae</taxon>
        <taxon>Pentapetalae</taxon>
        <taxon>asterids</taxon>
        <taxon>campanulids</taxon>
        <taxon>Asterales</taxon>
        <taxon>Asteraceae</taxon>
        <taxon>Asteroideae</taxon>
        <taxon>Heliantheae alliance</taxon>
        <taxon>Eupatorieae</taxon>
        <taxon>Mikania</taxon>
    </lineage>
</organism>
<evidence type="ECO:0008006" key="13">
    <source>
        <dbReference type="Google" id="ProtNLM"/>
    </source>
</evidence>
<dbReference type="InterPro" id="IPR001611">
    <property type="entry name" value="Leu-rich_rpt"/>
</dbReference>
<dbReference type="OrthoDB" id="1744792at2759"/>
<keyword evidence="12" id="KW-1185">Reference proteome</keyword>
<gene>
    <name evidence="11" type="ORF">E3N88_02328</name>
</gene>
<keyword evidence="6" id="KW-0677">Repeat</keyword>
<keyword evidence="10" id="KW-0325">Glycoprotein</keyword>
<keyword evidence="3" id="KW-1003">Cell membrane</keyword>
<name>A0A5N6Q3P4_9ASTR</name>
<dbReference type="Proteomes" id="UP000326396">
    <property type="component" value="Linkage Group LG1"/>
</dbReference>
<evidence type="ECO:0000256" key="1">
    <source>
        <dbReference type="ARBA" id="ARBA00004251"/>
    </source>
</evidence>
<accession>A0A5N6Q3P4</accession>
<dbReference type="PANTHER" id="PTHR27004:SF203">
    <property type="entry name" value="LEUCINE-RICH REPEAT-CONTAINING N-TERMINAL PLANT-TYPE DOMAIN-CONTAINING PROTEIN"/>
    <property type="match status" value="1"/>
</dbReference>
<comment type="similarity">
    <text evidence="2">Belongs to the RLP family.</text>
</comment>
<keyword evidence="9" id="KW-0675">Receptor</keyword>
<comment type="subcellular location">
    <subcellularLocation>
        <location evidence="1">Cell membrane</location>
        <topology evidence="1">Single-pass type I membrane protein</topology>
    </subcellularLocation>
</comment>
<evidence type="ECO:0000256" key="8">
    <source>
        <dbReference type="ARBA" id="ARBA00023136"/>
    </source>
</evidence>
<dbReference type="Gene3D" id="3.80.10.10">
    <property type="entry name" value="Ribonuclease Inhibitor"/>
    <property type="match status" value="1"/>
</dbReference>
<evidence type="ECO:0000313" key="12">
    <source>
        <dbReference type="Proteomes" id="UP000326396"/>
    </source>
</evidence>
<dbReference type="SUPFAM" id="SSF52058">
    <property type="entry name" value="L domain-like"/>
    <property type="match status" value="1"/>
</dbReference>
<dbReference type="EMBL" id="SZYD01000001">
    <property type="protein sequence ID" value="KAD7479192.1"/>
    <property type="molecule type" value="Genomic_DNA"/>
</dbReference>
<evidence type="ECO:0000256" key="3">
    <source>
        <dbReference type="ARBA" id="ARBA00022475"/>
    </source>
</evidence>
<keyword evidence="8" id="KW-0472">Membrane</keyword>